<dbReference type="Proteomes" id="UP000184383">
    <property type="component" value="Unassembled WGS sequence"/>
</dbReference>
<protein>
    <recommendedName>
        <fullName evidence="1">GST N-terminal domain-containing protein</fullName>
    </recommendedName>
</protein>
<dbReference type="GeneID" id="63752831"/>
<evidence type="ECO:0000259" key="1">
    <source>
        <dbReference type="PROSITE" id="PS50404"/>
    </source>
</evidence>
<dbReference type="Gene3D" id="1.20.1050.10">
    <property type="match status" value="1"/>
</dbReference>
<gene>
    <name evidence="2" type="ORF">ASPWEDRAFT_47580</name>
</gene>
<dbReference type="RefSeq" id="XP_040694532.1">
    <property type="nucleotide sequence ID" value="XM_040836983.1"/>
</dbReference>
<dbReference type="Gene3D" id="3.40.30.10">
    <property type="entry name" value="Glutaredoxin"/>
    <property type="match status" value="1"/>
</dbReference>
<sequence>MTTSTPSSPIVFYDIAMRPPVTETYSAPNPSKTRFALNFKKIPYKTSWVPLPDVSKVRRSLDIPACRQFADGTEFNTLPIIHDPATNSIIGDSFDIAVYLQRTYPDSGAGDLLPPQKLDYVLPQEFAILVPLTERSGGEFPEYARFNNNVDAAFTAHAQLMVGGMPLDPATADQTKAEFVRRAGVSSWDDFALTSEAREKLMVSFRDTLGGLAKLFLRDTSGPFLLGKQASYADIIVGGWLRMARVNLPQGEWEEVRSWHSGVFGGLYDALEVYMEAK</sequence>
<name>A0A1L9S114_ASPWE</name>
<proteinExistence type="predicted"/>
<dbReference type="AlphaFoldDB" id="A0A1L9S114"/>
<dbReference type="PROSITE" id="PS50404">
    <property type="entry name" value="GST_NTER"/>
    <property type="match status" value="1"/>
</dbReference>
<dbReference type="EMBL" id="KV878209">
    <property type="protein sequence ID" value="OJJ40856.1"/>
    <property type="molecule type" value="Genomic_DNA"/>
</dbReference>
<dbReference type="Pfam" id="PF22041">
    <property type="entry name" value="GST_C_7"/>
    <property type="match status" value="1"/>
</dbReference>
<dbReference type="InterPro" id="IPR036282">
    <property type="entry name" value="Glutathione-S-Trfase_C_sf"/>
</dbReference>
<evidence type="ECO:0000313" key="2">
    <source>
        <dbReference type="EMBL" id="OJJ40856.1"/>
    </source>
</evidence>
<dbReference type="SUPFAM" id="SSF52833">
    <property type="entry name" value="Thioredoxin-like"/>
    <property type="match status" value="1"/>
</dbReference>
<organism evidence="2 3">
    <name type="scientific">Aspergillus wentii DTO 134E9</name>
    <dbReference type="NCBI Taxonomy" id="1073089"/>
    <lineage>
        <taxon>Eukaryota</taxon>
        <taxon>Fungi</taxon>
        <taxon>Dikarya</taxon>
        <taxon>Ascomycota</taxon>
        <taxon>Pezizomycotina</taxon>
        <taxon>Eurotiomycetes</taxon>
        <taxon>Eurotiomycetidae</taxon>
        <taxon>Eurotiales</taxon>
        <taxon>Aspergillaceae</taxon>
        <taxon>Aspergillus</taxon>
        <taxon>Aspergillus subgen. Cremei</taxon>
    </lineage>
</organism>
<dbReference type="SUPFAM" id="SSF47616">
    <property type="entry name" value="GST C-terminal domain-like"/>
    <property type="match status" value="1"/>
</dbReference>
<reference evidence="3" key="1">
    <citation type="journal article" date="2017" name="Genome Biol.">
        <title>Comparative genomics reveals high biological diversity and specific adaptations in the industrially and medically important fungal genus Aspergillus.</title>
        <authorList>
            <person name="de Vries R.P."/>
            <person name="Riley R."/>
            <person name="Wiebenga A."/>
            <person name="Aguilar-Osorio G."/>
            <person name="Amillis S."/>
            <person name="Uchima C.A."/>
            <person name="Anderluh G."/>
            <person name="Asadollahi M."/>
            <person name="Askin M."/>
            <person name="Barry K."/>
            <person name="Battaglia E."/>
            <person name="Bayram O."/>
            <person name="Benocci T."/>
            <person name="Braus-Stromeyer S.A."/>
            <person name="Caldana C."/>
            <person name="Canovas D."/>
            <person name="Cerqueira G.C."/>
            <person name="Chen F."/>
            <person name="Chen W."/>
            <person name="Choi C."/>
            <person name="Clum A."/>
            <person name="Dos Santos R.A."/>
            <person name="Damasio A.R."/>
            <person name="Diallinas G."/>
            <person name="Emri T."/>
            <person name="Fekete E."/>
            <person name="Flipphi M."/>
            <person name="Freyberg S."/>
            <person name="Gallo A."/>
            <person name="Gournas C."/>
            <person name="Habgood R."/>
            <person name="Hainaut M."/>
            <person name="Harispe M.L."/>
            <person name="Henrissat B."/>
            <person name="Hilden K.S."/>
            <person name="Hope R."/>
            <person name="Hossain A."/>
            <person name="Karabika E."/>
            <person name="Karaffa L."/>
            <person name="Karanyi Z."/>
            <person name="Krasevec N."/>
            <person name="Kuo A."/>
            <person name="Kusch H."/>
            <person name="LaButti K."/>
            <person name="Lagendijk E.L."/>
            <person name="Lapidus A."/>
            <person name="Levasseur A."/>
            <person name="Lindquist E."/>
            <person name="Lipzen A."/>
            <person name="Logrieco A.F."/>
            <person name="MacCabe A."/>
            <person name="Maekelae M.R."/>
            <person name="Malavazi I."/>
            <person name="Melin P."/>
            <person name="Meyer V."/>
            <person name="Mielnichuk N."/>
            <person name="Miskei M."/>
            <person name="Molnar A.P."/>
            <person name="Mule G."/>
            <person name="Ngan C.Y."/>
            <person name="Orejas M."/>
            <person name="Orosz E."/>
            <person name="Ouedraogo J.P."/>
            <person name="Overkamp K.M."/>
            <person name="Park H.-S."/>
            <person name="Perrone G."/>
            <person name="Piumi F."/>
            <person name="Punt P.J."/>
            <person name="Ram A.F."/>
            <person name="Ramon A."/>
            <person name="Rauscher S."/>
            <person name="Record E."/>
            <person name="Riano-Pachon D.M."/>
            <person name="Robert V."/>
            <person name="Roehrig J."/>
            <person name="Ruller R."/>
            <person name="Salamov A."/>
            <person name="Salih N.S."/>
            <person name="Samson R.A."/>
            <person name="Sandor E."/>
            <person name="Sanguinetti M."/>
            <person name="Schuetze T."/>
            <person name="Sepcic K."/>
            <person name="Shelest E."/>
            <person name="Sherlock G."/>
            <person name="Sophianopoulou V."/>
            <person name="Squina F.M."/>
            <person name="Sun H."/>
            <person name="Susca A."/>
            <person name="Todd R.B."/>
            <person name="Tsang A."/>
            <person name="Unkles S.E."/>
            <person name="van de Wiele N."/>
            <person name="van Rossen-Uffink D."/>
            <person name="Oliveira J.V."/>
            <person name="Vesth T.C."/>
            <person name="Visser J."/>
            <person name="Yu J.-H."/>
            <person name="Zhou M."/>
            <person name="Andersen M.R."/>
            <person name="Archer D.B."/>
            <person name="Baker S.E."/>
            <person name="Benoit I."/>
            <person name="Brakhage A.A."/>
            <person name="Braus G.H."/>
            <person name="Fischer R."/>
            <person name="Frisvad J.C."/>
            <person name="Goldman G.H."/>
            <person name="Houbraken J."/>
            <person name="Oakley B."/>
            <person name="Pocsi I."/>
            <person name="Scazzocchio C."/>
            <person name="Seiboth B."/>
            <person name="vanKuyk P.A."/>
            <person name="Wortman J."/>
            <person name="Dyer P.S."/>
            <person name="Grigoriev I.V."/>
        </authorList>
    </citation>
    <scope>NUCLEOTIDE SEQUENCE [LARGE SCALE GENOMIC DNA]</scope>
    <source>
        <strain evidence="3">DTO 134E9</strain>
    </source>
</reference>
<feature type="domain" description="GST N-terminal" evidence="1">
    <location>
        <begin position="17"/>
        <end position="108"/>
    </location>
</feature>
<dbReference type="InterPro" id="IPR004045">
    <property type="entry name" value="Glutathione_S-Trfase_N"/>
</dbReference>
<dbReference type="InterPro" id="IPR054416">
    <property type="entry name" value="GST_UstS-like_C"/>
</dbReference>
<dbReference type="OrthoDB" id="4951845at2759"/>
<accession>A0A1L9S114</accession>
<dbReference type="Pfam" id="PF13409">
    <property type="entry name" value="GST_N_2"/>
    <property type="match status" value="1"/>
</dbReference>
<dbReference type="VEuPathDB" id="FungiDB:ASPWEDRAFT_47580"/>
<keyword evidence="3" id="KW-1185">Reference proteome</keyword>
<dbReference type="STRING" id="1073089.A0A1L9S114"/>
<dbReference type="InterPro" id="IPR036249">
    <property type="entry name" value="Thioredoxin-like_sf"/>
</dbReference>
<evidence type="ECO:0000313" key="3">
    <source>
        <dbReference type="Proteomes" id="UP000184383"/>
    </source>
</evidence>